<dbReference type="AlphaFoldDB" id="A0A426X1T9"/>
<protein>
    <submittedName>
        <fullName evidence="2">Uncharacterized protein</fullName>
    </submittedName>
</protein>
<proteinExistence type="predicted"/>
<dbReference type="Proteomes" id="UP000287651">
    <property type="component" value="Unassembled WGS sequence"/>
</dbReference>
<name>A0A426X1T9_ENSVE</name>
<gene>
    <name evidence="2" type="ORF">B296_00058269</name>
</gene>
<dbReference type="EMBL" id="AMZH03029003">
    <property type="protein sequence ID" value="RRT33439.1"/>
    <property type="molecule type" value="Genomic_DNA"/>
</dbReference>
<accession>A0A426X1T9</accession>
<feature type="region of interest" description="Disordered" evidence="1">
    <location>
        <begin position="131"/>
        <end position="151"/>
    </location>
</feature>
<organism evidence="2 3">
    <name type="scientific">Ensete ventricosum</name>
    <name type="common">Abyssinian banana</name>
    <name type="synonym">Musa ensete</name>
    <dbReference type="NCBI Taxonomy" id="4639"/>
    <lineage>
        <taxon>Eukaryota</taxon>
        <taxon>Viridiplantae</taxon>
        <taxon>Streptophyta</taxon>
        <taxon>Embryophyta</taxon>
        <taxon>Tracheophyta</taxon>
        <taxon>Spermatophyta</taxon>
        <taxon>Magnoliopsida</taxon>
        <taxon>Liliopsida</taxon>
        <taxon>Zingiberales</taxon>
        <taxon>Musaceae</taxon>
        <taxon>Ensete</taxon>
    </lineage>
</organism>
<feature type="compositionally biased region" description="Polar residues" evidence="1">
    <location>
        <begin position="131"/>
        <end position="144"/>
    </location>
</feature>
<evidence type="ECO:0000313" key="2">
    <source>
        <dbReference type="EMBL" id="RRT33439.1"/>
    </source>
</evidence>
<sequence>MAHGRAGATPCPQSRPKWCNRQSLQFQSAVDTGPPWSARPLRDGQGAVRVGPRGMARYSERIRCATSGRVRYTATHRYPGREGLYPVSGSDSHPSKMNRILRRDRFASARGIVSGGGSHEGDVTESLQRTFSAHQGSTSTSSKSCHIAPRG</sequence>
<evidence type="ECO:0000256" key="1">
    <source>
        <dbReference type="SAM" id="MobiDB-lite"/>
    </source>
</evidence>
<comment type="caution">
    <text evidence="2">The sequence shown here is derived from an EMBL/GenBank/DDBJ whole genome shotgun (WGS) entry which is preliminary data.</text>
</comment>
<evidence type="ECO:0000313" key="3">
    <source>
        <dbReference type="Proteomes" id="UP000287651"/>
    </source>
</evidence>
<reference evidence="2 3" key="1">
    <citation type="journal article" date="2014" name="Agronomy (Basel)">
        <title>A Draft Genome Sequence for Ensete ventricosum, the Drought-Tolerant Tree Against Hunger.</title>
        <authorList>
            <person name="Harrison J."/>
            <person name="Moore K.A."/>
            <person name="Paszkiewicz K."/>
            <person name="Jones T."/>
            <person name="Grant M."/>
            <person name="Ambacheew D."/>
            <person name="Muzemil S."/>
            <person name="Studholme D.J."/>
        </authorList>
    </citation>
    <scope>NUCLEOTIDE SEQUENCE [LARGE SCALE GENOMIC DNA]</scope>
</reference>
<feature type="region of interest" description="Disordered" evidence="1">
    <location>
        <begin position="30"/>
        <end position="49"/>
    </location>
</feature>